<keyword evidence="4" id="KW-1185">Reference proteome</keyword>
<accession>A0A917R327</accession>
<protein>
    <recommendedName>
        <fullName evidence="5">CU044_5270 family protein</fullName>
    </recommendedName>
</protein>
<name>A0A917R327_9ACTN</name>
<organism evidence="3 4">
    <name type="scientific">Streptomyces flaveus</name>
    <dbReference type="NCBI Taxonomy" id="66370"/>
    <lineage>
        <taxon>Bacteria</taxon>
        <taxon>Bacillati</taxon>
        <taxon>Actinomycetota</taxon>
        <taxon>Actinomycetes</taxon>
        <taxon>Kitasatosporales</taxon>
        <taxon>Streptomycetaceae</taxon>
        <taxon>Streptomyces</taxon>
        <taxon>Streptomyces aurantiacus group</taxon>
    </lineage>
</organism>
<keyword evidence="2" id="KW-1133">Transmembrane helix</keyword>
<dbReference type="InterPro" id="IPR047789">
    <property type="entry name" value="CU044_5270-like"/>
</dbReference>
<dbReference type="Proteomes" id="UP000637788">
    <property type="component" value="Unassembled WGS sequence"/>
</dbReference>
<dbReference type="AlphaFoldDB" id="A0A917R327"/>
<keyword evidence="2" id="KW-0472">Membrane</keyword>
<evidence type="ECO:0000313" key="4">
    <source>
        <dbReference type="Proteomes" id="UP000637788"/>
    </source>
</evidence>
<feature type="transmembrane region" description="Helical" evidence="2">
    <location>
        <begin position="48"/>
        <end position="69"/>
    </location>
</feature>
<reference evidence="3" key="2">
    <citation type="submission" date="2020-09" db="EMBL/GenBank/DDBJ databases">
        <authorList>
            <person name="Sun Q."/>
            <person name="Ohkuma M."/>
        </authorList>
    </citation>
    <scope>NUCLEOTIDE SEQUENCE</scope>
    <source>
        <strain evidence="3">JCM 3035</strain>
    </source>
</reference>
<evidence type="ECO:0008006" key="5">
    <source>
        <dbReference type="Google" id="ProtNLM"/>
    </source>
</evidence>
<dbReference type="NCBIfam" id="NF038083">
    <property type="entry name" value="CU044_5270_fam"/>
    <property type="match status" value="1"/>
</dbReference>
<feature type="region of interest" description="Disordered" evidence="1">
    <location>
        <begin position="1"/>
        <end position="21"/>
    </location>
</feature>
<gene>
    <name evidence="3" type="ORF">GCM10010094_53680</name>
</gene>
<dbReference type="RefSeq" id="WP_189324405.1">
    <property type="nucleotide sequence ID" value="NZ_BMPQ01000015.1"/>
</dbReference>
<evidence type="ECO:0000256" key="2">
    <source>
        <dbReference type="SAM" id="Phobius"/>
    </source>
</evidence>
<feature type="compositionally biased region" description="Basic and acidic residues" evidence="1">
    <location>
        <begin position="1"/>
        <end position="12"/>
    </location>
</feature>
<dbReference type="EMBL" id="BMPQ01000015">
    <property type="protein sequence ID" value="GGK85690.1"/>
    <property type="molecule type" value="Genomic_DNA"/>
</dbReference>
<sequence length="296" mass="32189">MDEMTAVRELRADAPAPSRSRLAEGRDRLLWETRRGARGRRLRADWRLATIGAAAAITAAAVIGTQVVGDDGRTQPGSQPGYTLELGSAKDLLNDAADIIAARPPAGPRDGQWVYLKSVETNTTDDEQPGPRTSEDWIKYADPSMENGKAGDDHSPREQYAFLKSLPDDPKRVRAKARAFFFATDPEETRTQHEYRALTAIISRAYVIDPEGLAKVYRAMATIPGVQAAEVQDAAGRNAIALYLKGGSMGGSRDETLLDPTTYLASGYRFLEGEDQVVISGARLAMGLVDEKGKRP</sequence>
<keyword evidence="2" id="KW-0812">Transmembrane</keyword>
<comment type="caution">
    <text evidence="3">The sequence shown here is derived from an EMBL/GenBank/DDBJ whole genome shotgun (WGS) entry which is preliminary data.</text>
</comment>
<reference evidence="3" key="1">
    <citation type="journal article" date="2014" name="Int. J. Syst. Evol. Microbiol.">
        <title>Complete genome sequence of Corynebacterium casei LMG S-19264T (=DSM 44701T), isolated from a smear-ripened cheese.</title>
        <authorList>
            <consortium name="US DOE Joint Genome Institute (JGI-PGF)"/>
            <person name="Walter F."/>
            <person name="Albersmeier A."/>
            <person name="Kalinowski J."/>
            <person name="Ruckert C."/>
        </authorList>
    </citation>
    <scope>NUCLEOTIDE SEQUENCE</scope>
    <source>
        <strain evidence="3">JCM 3035</strain>
    </source>
</reference>
<evidence type="ECO:0000256" key="1">
    <source>
        <dbReference type="SAM" id="MobiDB-lite"/>
    </source>
</evidence>
<evidence type="ECO:0000313" key="3">
    <source>
        <dbReference type="EMBL" id="GGK85690.1"/>
    </source>
</evidence>
<proteinExistence type="predicted"/>